<dbReference type="AlphaFoldDB" id="A0AAU8QVX9"/>
<gene>
    <name evidence="2" type="ORF">IY72_06235</name>
</gene>
<evidence type="ECO:0000256" key="1">
    <source>
        <dbReference type="SAM" id="Phobius"/>
    </source>
</evidence>
<dbReference type="KEGG" id="bsg:IY72_06235"/>
<name>A0AAU8QVX9_BRUSS</name>
<proteinExistence type="predicted"/>
<feature type="transmembrane region" description="Helical" evidence="1">
    <location>
        <begin position="22"/>
        <end position="45"/>
    </location>
</feature>
<reference evidence="2 3" key="2">
    <citation type="submission" date="2014-09" db="EMBL/GenBank/DDBJ databases">
        <title>Genome announcement of three Brucella strains isolated from bovine in Zimbabwe.</title>
        <authorList>
            <person name="Ledwaba M.M.B."/>
            <person name="Mafofo J.J."/>
            <person name="van Heerden H.H."/>
        </authorList>
    </citation>
    <scope>NUCLEOTIDE SEQUENCE [LARGE SCALE GENOMIC DNA]</scope>
    <source>
        <strain evidence="2 3">ZW046</strain>
    </source>
</reference>
<evidence type="ECO:0008006" key="4">
    <source>
        <dbReference type="Google" id="ProtNLM"/>
    </source>
</evidence>
<dbReference type="EMBL" id="CP009096">
    <property type="protein sequence ID" value="AIN87557.1"/>
    <property type="molecule type" value="Genomic_DNA"/>
</dbReference>
<accession>A0AAU8QVX9</accession>
<dbReference type="Proteomes" id="UP000029248">
    <property type="component" value="Chromosome 1"/>
</dbReference>
<evidence type="ECO:0000313" key="2">
    <source>
        <dbReference type="EMBL" id="AIN87557.1"/>
    </source>
</evidence>
<evidence type="ECO:0000313" key="3">
    <source>
        <dbReference type="Proteomes" id="UP000029248"/>
    </source>
</evidence>
<organism evidence="2 3">
    <name type="scientific">Brucella suis</name>
    <dbReference type="NCBI Taxonomy" id="29461"/>
    <lineage>
        <taxon>Bacteria</taxon>
        <taxon>Pseudomonadati</taxon>
        <taxon>Pseudomonadota</taxon>
        <taxon>Alphaproteobacteria</taxon>
        <taxon>Hyphomicrobiales</taxon>
        <taxon>Brucellaceae</taxon>
        <taxon>Brucella/Ochrobactrum group</taxon>
        <taxon>Brucella</taxon>
    </lineage>
</organism>
<sequence>MLVAVLLQGLRCDPVGGKGLRHLLNGALILIQFKLVLIGSIHGFLPMSTAFMRRLEHKSRGLPTLLWNNVAHICNQQMRIFA</sequence>
<protein>
    <recommendedName>
        <fullName evidence="4">Transposase</fullName>
    </recommendedName>
</protein>
<keyword evidence="1" id="KW-0812">Transmembrane</keyword>
<keyword evidence="1" id="KW-0472">Membrane</keyword>
<reference evidence="2 3" key="1">
    <citation type="submission" date="2014-07" db="EMBL/GenBank/DDBJ databases">
        <authorList>
            <person name="Ledwaba M.B."/>
            <person name="Mafofo J."/>
            <person name="van Heerden H."/>
        </authorList>
    </citation>
    <scope>NUCLEOTIDE SEQUENCE [LARGE SCALE GENOMIC DNA]</scope>
    <source>
        <strain evidence="2 3">ZW046</strain>
    </source>
</reference>
<keyword evidence="1" id="KW-1133">Transmembrane helix</keyword>